<sequence>MVRIGKMVATFTLLPQDSLPCRPTPILQFMRLRTRITSAGISIPSSPGSKRDGFLDLNFYRLATTEYGVGGRQNSLKADHRWNLHSQIYERSYQKHTTKLFKQICEGPLVFPHPKGMQILYVEYTTQWH</sequence>
<accession>A0ABP0Z3V9</accession>
<evidence type="ECO:0000313" key="1">
    <source>
        <dbReference type="EMBL" id="CAK9327465.1"/>
    </source>
</evidence>
<organism evidence="1 2">
    <name type="scientific">Citrullus colocynthis</name>
    <name type="common">colocynth</name>
    <dbReference type="NCBI Taxonomy" id="252529"/>
    <lineage>
        <taxon>Eukaryota</taxon>
        <taxon>Viridiplantae</taxon>
        <taxon>Streptophyta</taxon>
        <taxon>Embryophyta</taxon>
        <taxon>Tracheophyta</taxon>
        <taxon>Spermatophyta</taxon>
        <taxon>Magnoliopsida</taxon>
        <taxon>eudicotyledons</taxon>
        <taxon>Gunneridae</taxon>
        <taxon>Pentapetalae</taxon>
        <taxon>rosids</taxon>
        <taxon>fabids</taxon>
        <taxon>Cucurbitales</taxon>
        <taxon>Cucurbitaceae</taxon>
        <taxon>Benincaseae</taxon>
        <taxon>Citrullus</taxon>
    </lineage>
</organism>
<protein>
    <submittedName>
        <fullName evidence="1">Uncharacterized protein</fullName>
    </submittedName>
</protein>
<dbReference type="EMBL" id="OZ021742">
    <property type="protein sequence ID" value="CAK9327465.1"/>
    <property type="molecule type" value="Genomic_DNA"/>
</dbReference>
<proteinExistence type="predicted"/>
<keyword evidence="2" id="KW-1185">Reference proteome</keyword>
<evidence type="ECO:0000313" key="2">
    <source>
        <dbReference type="Proteomes" id="UP001642487"/>
    </source>
</evidence>
<gene>
    <name evidence="1" type="ORF">CITCOLO1_LOCUS19845</name>
</gene>
<reference evidence="1 2" key="1">
    <citation type="submission" date="2024-03" db="EMBL/GenBank/DDBJ databases">
        <authorList>
            <person name="Gkanogiannis A."/>
            <person name="Becerra Lopez-Lavalle L."/>
        </authorList>
    </citation>
    <scope>NUCLEOTIDE SEQUENCE [LARGE SCALE GENOMIC DNA]</scope>
</reference>
<name>A0ABP0Z3V9_9ROSI</name>
<dbReference type="Proteomes" id="UP001642487">
    <property type="component" value="Chromosome 8"/>
</dbReference>